<reference evidence="1 2" key="1">
    <citation type="submission" date="2018-07" db="EMBL/GenBank/DDBJ databases">
        <title>Modular assembly of carbohydrate-degrading microbial communities in the ocean.</title>
        <authorList>
            <person name="Enke T.N."/>
            <person name="Datta M.S."/>
            <person name="Schwartzman J.A."/>
            <person name="Cermak N."/>
            <person name="Schmitz D.A."/>
            <person name="Barrere J."/>
            <person name="Cordero O.X."/>
        </authorList>
    </citation>
    <scope>NUCLEOTIDE SEQUENCE [LARGE SCALE GENOMIC DNA]</scope>
    <source>
        <strain evidence="1 2">C3M10</strain>
    </source>
</reference>
<protein>
    <submittedName>
        <fullName evidence="1">Uncharacterized protein</fullName>
    </submittedName>
</protein>
<comment type="caution">
    <text evidence="1">The sequence shown here is derived from an EMBL/GenBank/DDBJ whole genome shotgun (WGS) entry which is preliminary data.</text>
</comment>
<dbReference type="OrthoDB" id="8029709at2"/>
<proteinExistence type="predicted"/>
<dbReference type="SUPFAM" id="SSF55486">
    <property type="entry name" value="Metalloproteases ('zincins'), catalytic domain"/>
    <property type="match status" value="1"/>
</dbReference>
<organism evidence="1 2">
    <name type="scientific">Phaeobacter gallaeciensis</name>
    <dbReference type="NCBI Taxonomy" id="60890"/>
    <lineage>
        <taxon>Bacteria</taxon>
        <taxon>Pseudomonadati</taxon>
        <taxon>Pseudomonadota</taxon>
        <taxon>Alphaproteobacteria</taxon>
        <taxon>Rhodobacterales</taxon>
        <taxon>Roseobacteraceae</taxon>
        <taxon>Phaeobacter</taxon>
    </lineage>
</organism>
<dbReference type="Proteomes" id="UP000252706">
    <property type="component" value="Unassembled WGS sequence"/>
</dbReference>
<gene>
    <name evidence="1" type="ORF">DS909_17825</name>
</gene>
<evidence type="ECO:0000313" key="2">
    <source>
        <dbReference type="Proteomes" id="UP000252706"/>
    </source>
</evidence>
<name>A0A366WQ52_9RHOB</name>
<dbReference type="AlphaFoldDB" id="A0A366WQ52"/>
<dbReference type="InterPro" id="IPR042088">
    <property type="entry name" value="OligoPept_F_C"/>
</dbReference>
<dbReference type="RefSeq" id="WP_113824821.1">
    <property type="nucleotide sequence ID" value="NZ_QOCE01000045.1"/>
</dbReference>
<accession>A0A366WQ52</accession>
<dbReference type="EMBL" id="QOCE01000045">
    <property type="protein sequence ID" value="RBW51463.1"/>
    <property type="molecule type" value="Genomic_DNA"/>
</dbReference>
<sequence length="239" mass="26274">MSDSTMADWLVLHGLTPESCLHLLGPEASEQVSAEHRPPEVTIPSGSDLWTLSSDILQVQAPALAAQIARTTEQTLTQFAPDTERFPRAFTLHDIGNGRPYVSCPCKGTAGDVIRVAHEFGHALQLMSGPPLPPVLREICAFASEALVVRGLRDRNPKLAEVASAVLVANTRHDLGRLHQDLRARLSQPDCPYDYDWNYPLSRCLTVRLMQMPDETLLTKLFCEGLSTVELTESLPAQV</sequence>
<dbReference type="Gene3D" id="1.10.1370.20">
    <property type="entry name" value="Oligoendopeptidase f, C-terminal domain"/>
    <property type="match status" value="1"/>
</dbReference>
<evidence type="ECO:0000313" key="1">
    <source>
        <dbReference type="EMBL" id="RBW51463.1"/>
    </source>
</evidence>